<protein>
    <recommendedName>
        <fullName evidence="3">Integrase</fullName>
    </recommendedName>
</protein>
<comment type="caution">
    <text evidence="1">The sequence shown here is derived from an EMBL/GenBank/DDBJ whole genome shotgun (WGS) entry which is preliminary data.</text>
</comment>
<dbReference type="Proteomes" id="UP001267878">
    <property type="component" value="Unassembled WGS sequence"/>
</dbReference>
<evidence type="ECO:0000313" key="1">
    <source>
        <dbReference type="EMBL" id="MDR7098387.1"/>
    </source>
</evidence>
<keyword evidence="2" id="KW-1185">Reference proteome</keyword>
<gene>
    <name evidence="1" type="ORF">J2X04_000734</name>
</gene>
<sequence>MGQIWATAANFSQWPASKPALGPYGKTVSYRVRIRLRGERPRTRTFKRLTDAKAWAAKAESDLGHGTYVPRACASVAPWEPKAGTPSRTLISPFTHPAINDAL</sequence>
<accession>A0ABU1VLN9</accession>
<name>A0ABU1VLN9_9GAMM</name>
<reference evidence="1 2" key="1">
    <citation type="submission" date="2023-07" db="EMBL/GenBank/DDBJ databases">
        <title>Sorghum-associated microbial communities from plants grown in Nebraska, USA.</title>
        <authorList>
            <person name="Schachtman D."/>
        </authorList>
    </citation>
    <scope>NUCLEOTIDE SEQUENCE [LARGE SCALE GENOMIC DNA]</scope>
    <source>
        <strain evidence="1 2">BE187</strain>
    </source>
</reference>
<dbReference type="EMBL" id="JAVDVW010000001">
    <property type="protein sequence ID" value="MDR7098387.1"/>
    <property type="molecule type" value="Genomic_DNA"/>
</dbReference>
<organism evidence="1 2">
    <name type="scientific">Agrilutibacter niabensis</name>
    <dbReference type="NCBI Taxonomy" id="380628"/>
    <lineage>
        <taxon>Bacteria</taxon>
        <taxon>Pseudomonadati</taxon>
        <taxon>Pseudomonadota</taxon>
        <taxon>Gammaproteobacteria</taxon>
        <taxon>Lysobacterales</taxon>
        <taxon>Lysobacteraceae</taxon>
        <taxon>Agrilutibacter</taxon>
    </lineage>
</organism>
<evidence type="ECO:0000313" key="2">
    <source>
        <dbReference type="Proteomes" id="UP001267878"/>
    </source>
</evidence>
<proteinExistence type="predicted"/>
<evidence type="ECO:0008006" key="3">
    <source>
        <dbReference type="Google" id="ProtNLM"/>
    </source>
</evidence>